<name>A0AAE0S4H8_9BIVA</name>
<sequence length="53" mass="6205">MKDSLRVIQDNLDSFTRAPYATINARNKTEEYKAYKAAYNTKTRTTCKTPYDH</sequence>
<reference evidence="1" key="2">
    <citation type="journal article" date="2021" name="Genome Biol. Evol.">
        <title>Developing a high-quality reference genome for a parasitic bivalve with doubly uniparental inheritance (Bivalvia: Unionida).</title>
        <authorList>
            <person name="Smith C.H."/>
        </authorList>
    </citation>
    <scope>NUCLEOTIDE SEQUENCE</scope>
    <source>
        <strain evidence="1">CHS0354</strain>
        <tissue evidence="1">Mantle</tissue>
    </source>
</reference>
<dbReference type="AlphaFoldDB" id="A0AAE0S4H8"/>
<gene>
    <name evidence="1" type="ORF">CHS0354_009881</name>
</gene>
<keyword evidence="2" id="KW-1185">Reference proteome</keyword>
<dbReference type="EMBL" id="JAEAOA010000628">
    <property type="protein sequence ID" value="KAK3585033.1"/>
    <property type="molecule type" value="Genomic_DNA"/>
</dbReference>
<organism evidence="1 2">
    <name type="scientific">Potamilus streckersoni</name>
    <dbReference type="NCBI Taxonomy" id="2493646"/>
    <lineage>
        <taxon>Eukaryota</taxon>
        <taxon>Metazoa</taxon>
        <taxon>Spiralia</taxon>
        <taxon>Lophotrochozoa</taxon>
        <taxon>Mollusca</taxon>
        <taxon>Bivalvia</taxon>
        <taxon>Autobranchia</taxon>
        <taxon>Heteroconchia</taxon>
        <taxon>Palaeoheterodonta</taxon>
        <taxon>Unionida</taxon>
        <taxon>Unionoidea</taxon>
        <taxon>Unionidae</taxon>
        <taxon>Ambleminae</taxon>
        <taxon>Lampsilini</taxon>
        <taxon>Potamilus</taxon>
    </lineage>
</organism>
<accession>A0AAE0S4H8</accession>
<reference evidence="1" key="3">
    <citation type="submission" date="2023-05" db="EMBL/GenBank/DDBJ databases">
        <authorList>
            <person name="Smith C.H."/>
        </authorList>
    </citation>
    <scope>NUCLEOTIDE SEQUENCE</scope>
    <source>
        <strain evidence="1">CHS0354</strain>
        <tissue evidence="1">Mantle</tissue>
    </source>
</reference>
<evidence type="ECO:0000313" key="1">
    <source>
        <dbReference type="EMBL" id="KAK3585033.1"/>
    </source>
</evidence>
<reference evidence="1" key="1">
    <citation type="journal article" date="2021" name="Genome Biol. Evol.">
        <title>A High-Quality Reference Genome for a Parasitic Bivalve with Doubly Uniparental Inheritance (Bivalvia: Unionida).</title>
        <authorList>
            <person name="Smith C.H."/>
        </authorList>
    </citation>
    <scope>NUCLEOTIDE SEQUENCE</scope>
    <source>
        <strain evidence="1">CHS0354</strain>
    </source>
</reference>
<evidence type="ECO:0000313" key="2">
    <source>
        <dbReference type="Proteomes" id="UP001195483"/>
    </source>
</evidence>
<proteinExistence type="predicted"/>
<dbReference type="Proteomes" id="UP001195483">
    <property type="component" value="Unassembled WGS sequence"/>
</dbReference>
<comment type="caution">
    <text evidence="1">The sequence shown here is derived from an EMBL/GenBank/DDBJ whole genome shotgun (WGS) entry which is preliminary data.</text>
</comment>
<protein>
    <submittedName>
        <fullName evidence="1">Uncharacterized protein</fullName>
    </submittedName>
</protein>